<evidence type="ECO:0000256" key="1">
    <source>
        <dbReference type="SAM" id="SignalP"/>
    </source>
</evidence>
<dbReference type="Gene3D" id="3.90.190.10">
    <property type="entry name" value="Protein tyrosine phosphatase superfamily"/>
    <property type="match status" value="1"/>
</dbReference>
<keyword evidence="3" id="KW-1185">Reference proteome</keyword>
<comment type="caution">
    <text evidence="2">The sequence shown here is derived from an EMBL/GenBank/DDBJ whole genome shotgun (WGS) entry which is preliminary data.</text>
</comment>
<dbReference type="InterPro" id="IPR029021">
    <property type="entry name" value="Prot-tyrosine_phosphatase-like"/>
</dbReference>
<organism evidence="2 3">
    <name type="scientific">Mesorhizobium escarrei</name>
    <dbReference type="NCBI Taxonomy" id="666018"/>
    <lineage>
        <taxon>Bacteria</taxon>
        <taxon>Pseudomonadati</taxon>
        <taxon>Pseudomonadota</taxon>
        <taxon>Alphaproteobacteria</taxon>
        <taxon>Hyphomicrobiales</taxon>
        <taxon>Phyllobacteriaceae</taxon>
        <taxon>Mesorhizobium</taxon>
    </lineage>
</organism>
<accession>A0ABN8K769</accession>
<evidence type="ECO:0000313" key="2">
    <source>
        <dbReference type="EMBL" id="CAH2406097.1"/>
    </source>
</evidence>
<reference evidence="2 3" key="1">
    <citation type="submission" date="2022-03" db="EMBL/GenBank/DDBJ databases">
        <authorList>
            <person name="Brunel B."/>
        </authorList>
    </citation>
    <scope>NUCLEOTIDE SEQUENCE [LARGE SCALE GENOMIC DNA]</scope>
    <source>
        <strain evidence="2">STM5069sample</strain>
    </source>
</reference>
<feature type="chain" id="PRO_5046773459" evidence="1">
    <location>
        <begin position="29"/>
        <end position="103"/>
    </location>
</feature>
<dbReference type="PROSITE" id="PS51257">
    <property type="entry name" value="PROKAR_LIPOPROTEIN"/>
    <property type="match status" value="1"/>
</dbReference>
<proteinExistence type="predicted"/>
<evidence type="ECO:0000313" key="3">
    <source>
        <dbReference type="Proteomes" id="UP001153050"/>
    </source>
</evidence>
<dbReference type="EMBL" id="CAKXZT010000148">
    <property type="protein sequence ID" value="CAH2406097.1"/>
    <property type="molecule type" value="Genomic_DNA"/>
</dbReference>
<dbReference type="RefSeq" id="WP_254020677.1">
    <property type="nucleotide sequence ID" value="NZ_CAKXZT010000148.1"/>
</dbReference>
<name>A0ABN8K769_9HYPH</name>
<protein>
    <submittedName>
        <fullName evidence="2">Uncharacterized protein</fullName>
    </submittedName>
</protein>
<feature type="signal peptide" evidence="1">
    <location>
        <begin position="1"/>
        <end position="28"/>
    </location>
</feature>
<sequence length="103" mass="11493">MTSSRRVSIKAWVVALVCVLAFAGCALAGVSPEQQFHAIVASEVYRSAQPSADEIRAYRNKYHIATIINLRCETPGQPWYDAEVAGVSRLVIPYILGTDRRRW</sequence>
<keyword evidence="1" id="KW-0732">Signal</keyword>
<dbReference type="Proteomes" id="UP001153050">
    <property type="component" value="Unassembled WGS sequence"/>
</dbReference>
<gene>
    <name evidence="2" type="ORF">MES5069_510031</name>
</gene>